<keyword evidence="4" id="KW-1185">Reference proteome</keyword>
<dbReference type="RefSeq" id="WP_189169246.1">
    <property type="nucleotide sequence ID" value="NZ_BMQB01000002.1"/>
</dbReference>
<reference evidence="3" key="1">
    <citation type="journal article" date="2014" name="Int. J. Syst. Evol. Microbiol.">
        <title>Complete genome sequence of Corynebacterium casei LMG S-19264T (=DSM 44701T), isolated from a smear-ripened cheese.</title>
        <authorList>
            <consortium name="US DOE Joint Genome Institute (JGI-PGF)"/>
            <person name="Walter F."/>
            <person name="Albersmeier A."/>
            <person name="Kalinowski J."/>
            <person name="Ruckert C."/>
        </authorList>
    </citation>
    <scope>NUCLEOTIDE SEQUENCE</scope>
    <source>
        <strain evidence="3">JCM 3090</strain>
    </source>
</reference>
<reference evidence="3" key="2">
    <citation type="submission" date="2020-09" db="EMBL/GenBank/DDBJ databases">
        <authorList>
            <person name="Sun Q."/>
            <person name="Ohkuma M."/>
        </authorList>
    </citation>
    <scope>NUCLEOTIDE SEQUENCE</scope>
    <source>
        <strain evidence="3">JCM 3090</strain>
    </source>
</reference>
<dbReference type="PROSITE" id="PS50231">
    <property type="entry name" value="RICIN_B_LECTIN"/>
    <property type="match status" value="1"/>
</dbReference>
<gene>
    <name evidence="3" type="ORF">GCM10010123_14650</name>
</gene>
<evidence type="ECO:0000313" key="3">
    <source>
        <dbReference type="EMBL" id="GGJ86127.1"/>
    </source>
</evidence>
<evidence type="ECO:0000313" key="4">
    <source>
        <dbReference type="Proteomes" id="UP000649739"/>
    </source>
</evidence>
<feature type="region of interest" description="Disordered" evidence="1">
    <location>
        <begin position="335"/>
        <end position="405"/>
    </location>
</feature>
<dbReference type="SUPFAM" id="SSF50370">
    <property type="entry name" value="Ricin B-like lectins"/>
    <property type="match status" value="1"/>
</dbReference>
<dbReference type="Proteomes" id="UP000649739">
    <property type="component" value="Unassembled WGS sequence"/>
</dbReference>
<name>A0A8J3B4V0_9ACTN</name>
<evidence type="ECO:0000259" key="2">
    <source>
        <dbReference type="Pfam" id="PF14200"/>
    </source>
</evidence>
<proteinExistence type="predicted"/>
<dbReference type="InterPro" id="IPR000772">
    <property type="entry name" value="Ricin_B_lectin"/>
</dbReference>
<dbReference type="EMBL" id="BMQB01000002">
    <property type="protein sequence ID" value="GGJ86127.1"/>
    <property type="molecule type" value="Genomic_DNA"/>
</dbReference>
<dbReference type="AlphaFoldDB" id="A0A8J3B4V0"/>
<dbReference type="Gene3D" id="2.80.10.50">
    <property type="match status" value="1"/>
</dbReference>
<feature type="compositionally biased region" description="Pro residues" evidence="1">
    <location>
        <begin position="343"/>
        <end position="360"/>
    </location>
</feature>
<accession>A0A8J3B4V0</accession>
<feature type="region of interest" description="Disordered" evidence="1">
    <location>
        <begin position="1"/>
        <end position="23"/>
    </location>
</feature>
<dbReference type="InterPro" id="IPR035992">
    <property type="entry name" value="Ricin_B-like_lectins"/>
</dbReference>
<feature type="compositionally biased region" description="Basic residues" evidence="1">
    <location>
        <begin position="12"/>
        <end position="23"/>
    </location>
</feature>
<comment type="caution">
    <text evidence="3">The sequence shown here is derived from an EMBL/GenBank/DDBJ whole genome shotgun (WGS) entry which is preliminary data.</text>
</comment>
<dbReference type="Pfam" id="PF14200">
    <property type="entry name" value="RicinB_lectin_2"/>
    <property type="match status" value="1"/>
</dbReference>
<evidence type="ECO:0000256" key="1">
    <source>
        <dbReference type="SAM" id="MobiDB-lite"/>
    </source>
</evidence>
<dbReference type="CDD" id="cd00161">
    <property type="entry name" value="beta-trefoil_Ricin-like"/>
    <property type="match status" value="1"/>
</dbReference>
<protein>
    <recommendedName>
        <fullName evidence="2">Ricin B lectin domain-containing protein</fullName>
    </recommendedName>
</protein>
<organism evidence="3 4">
    <name type="scientific">Pilimelia anulata</name>
    <dbReference type="NCBI Taxonomy" id="53371"/>
    <lineage>
        <taxon>Bacteria</taxon>
        <taxon>Bacillati</taxon>
        <taxon>Actinomycetota</taxon>
        <taxon>Actinomycetes</taxon>
        <taxon>Micromonosporales</taxon>
        <taxon>Micromonosporaceae</taxon>
        <taxon>Pilimelia</taxon>
    </lineage>
</organism>
<feature type="compositionally biased region" description="Low complexity" evidence="1">
    <location>
        <begin position="361"/>
        <end position="372"/>
    </location>
</feature>
<feature type="domain" description="Ricin B lectin" evidence="2">
    <location>
        <begin position="509"/>
        <end position="580"/>
    </location>
</feature>
<sequence>MPVRQVAPPSVRPRRPVRRARRRRHHGRLVVIGTVLGFAVTLAVAPDLLGVRTAPPRPVGAAPPDNPRLGLVYRELTPAGERAPCVGGYEVTDRRTCTAGPDPAPPGVDPAGTVPPIRPAAPVPALPARDDAPPPRARELLAEVGALAPDDAAPGLASDGAFGLRDGLACRDDGRAGRRVQVLYAYEGSSRFARYRESFRAWGLAAQSRVREAADSGPVRFVTTGDCRLDVREVALPAGALRTFTRTVAALRAAGYDRTDRKYLLFADAHTYCSIATAAADADKRGPAYGRVDAGCWGAPVAARQLTAVLTATGAAGDVAGSAFVVRDAAAGAAPIPAGPASTPRPTPAPTLPSPPPGPAPTGSAGAAARPRTPAPEPTATPTASLGRAVRAADTGPTGTTLSWPAGPRGVRYTVLVDGKAIAATTATAVRLVGLRADREYDVRVWVPERGSTLRPHTDPLALRVPPAPAPPATGATGLVDALTGGAAELAAGRPGGPVLLGGAETLAAQTWKLRPAAGTAVQLVAADGRCLTPRGGAVAGAVLVTAPCAGERAQQWRLRRTPSGVAVTSAAAPLVLGIASARFGDARLLTLQEDRDFRSQRWLPTPPA</sequence>